<keyword evidence="1" id="KW-0812">Transmembrane</keyword>
<protein>
    <recommendedName>
        <fullName evidence="4">Yip1 domain-containing protein</fullName>
    </recommendedName>
</protein>
<reference evidence="2 3" key="1">
    <citation type="submission" date="2024-02" db="EMBL/GenBank/DDBJ databases">
        <title>Deinococcus aluminii NBRC 112889.</title>
        <authorList>
            <person name="Ichikawa N."/>
            <person name="Katano-Makiyama Y."/>
            <person name="Hidaka K."/>
        </authorList>
    </citation>
    <scope>NUCLEOTIDE SEQUENCE [LARGE SCALE GENOMIC DNA]</scope>
    <source>
        <strain evidence="2 3">NBRC 112889</strain>
    </source>
</reference>
<keyword evidence="1" id="KW-0472">Membrane</keyword>
<dbReference type="RefSeq" id="WP_345454654.1">
    <property type="nucleotide sequence ID" value="NZ_BAABRV010000005.1"/>
</dbReference>
<comment type="caution">
    <text evidence="2">The sequence shown here is derived from an EMBL/GenBank/DDBJ whole genome shotgun (WGS) entry which is preliminary data.</text>
</comment>
<gene>
    <name evidence="2" type="ORF">Dalu01_02267</name>
</gene>
<feature type="transmembrane region" description="Helical" evidence="1">
    <location>
        <begin position="91"/>
        <end position="112"/>
    </location>
</feature>
<evidence type="ECO:0000256" key="1">
    <source>
        <dbReference type="SAM" id="Phobius"/>
    </source>
</evidence>
<accession>A0ABP9XER6</accession>
<keyword evidence="1" id="KW-1133">Transmembrane helix</keyword>
<sequence length="174" mass="17943">MTLRATPEQQLYVIQSQGTPITLAVFAGYILASTVLGLTARDAAYGSLNTGLTVLAFLAGVVNATLALGLFPWVFTWLSRRLGAPSEVGEVRTITALSLVPVILLMLLSTLAGLTGPLAVLGSACALAVFVHGLALANGSSFTRALLHVLAVVGLLLLAFVVFSLLLGALLGSR</sequence>
<name>A0ABP9XER6_9DEIO</name>
<dbReference type="EMBL" id="BAABRV010000005">
    <property type="protein sequence ID" value="GAA5533859.1"/>
    <property type="molecule type" value="Genomic_DNA"/>
</dbReference>
<keyword evidence="3" id="KW-1185">Reference proteome</keyword>
<feature type="transmembrane region" description="Helical" evidence="1">
    <location>
        <begin position="52"/>
        <end position="79"/>
    </location>
</feature>
<evidence type="ECO:0000313" key="2">
    <source>
        <dbReference type="EMBL" id="GAA5533859.1"/>
    </source>
</evidence>
<evidence type="ECO:0000313" key="3">
    <source>
        <dbReference type="Proteomes" id="UP001404956"/>
    </source>
</evidence>
<feature type="transmembrane region" description="Helical" evidence="1">
    <location>
        <begin position="118"/>
        <end position="137"/>
    </location>
</feature>
<feature type="transmembrane region" description="Helical" evidence="1">
    <location>
        <begin position="149"/>
        <end position="171"/>
    </location>
</feature>
<organism evidence="2 3">
    <name type="scientific">Deinococcus aluminii</name>
    <dbReference type="NCBI Taxonomy" id="1656885"/>
    <lineage>
        <taxon>Bacteria</taxon>
        <taxon>Thermotogati</taxon>
        <taxon>Deinococcota</taxon>
        <taxon>Deinococci</taxon>
        <taxon>Deinococcales</taxon>
        <taxon>Deinococcaceae</taxon>
        <taxon>Deinococcus</taxon>
    </lineage>
</organism>
<proteinExistence type="predicted"/>
<evidence type="ECO:0008006" key="4">
    <source>
        <dbReference type="Google" id="ProtNLM"/>
    </source>
</evidence>
<dbReference type="Proteomes" id="UP001404956">
    <property type="component" value="Unassembled WGS sequence"/>
</dbReference>
<feature type="transmembrane region" description="Helical" evidence="1">
    <location>
        <begin position="21"/>
        <end position="40"/>
    </location>
</feature>